<evidence type="ECO:0000256" key="1">
    <source>
        <dbReference type="SAM" id="MobiDB-lite"/>
    </source>
</evidence>
<name>A0A8W7P2T4_ANOCL</name>
<dbReference type="Proteomes" id="UP000075882">
    <property type="component" value="Unassembled WGS sequence"/>
</dbReference>
<feature type="compositionally biased region" description="Polar residues" evidence="1">
    <location>
        <begin position="96"/>
        <end position="107"/>
    </location>
</feature>
<dbReference type="EnsemblMetazoa" id="ACOM023768-RA">
    <property type="protein sequence ID" value="ACOM023768-PA.1"/>
    <property type="gene ID" value="ACOM023768"/>
</dbReference>
<reference evidence="2" key="1">
    <citation type="submission" date="2022-08" db="UniProtKB">
        <authorList>
            <consortium name="EnsemblMetazoa"/>
        </authorList>
    </citation>
    <scope>IDENTIFICATION</scope>
</reference>
<protein>
    <submittedName>
        <fullName evidence="2">Uncharacterized protein</fullName>
    </submittedName>
</protein>
<evidence type="ECO:0000313" key="2">
    <source>
        <dbReference type="EnsemblMetazoa" id="ACOM023768-PA.1"/>
    </source>
</evidence>
<feature type="region of interest" description="Disordered" evidence="1">
    <location>
        <begin position="96"/>
        <end position="115"/>
    </location>
</feature>
<accession>A0A8W7P2T4</accession>
<organism evidence="2">
    <name type="scientific">Anopheles coluzzii</name>
    <name type="common">African malaria mosquito</name>
    <dbReference type="NCBI Taxonomy" id="1518534"/>
    <lineage>
        <taxon>Eukaryota</taxon>
        <taxon>Metazoa</taxon>
        <taxon>Ecdysozoa</taxon>
        <taxon>Arthropoda</taxon>
        <taxon>Hexapoda</taxon>
        <taxon>Insecta</taxon>
        <taxon>Pterygota</taxon>
        <taxon>Neoptera</taxon>
        <taxon>Endopterygota</taxon>
        <taxon>Diptera</taxon>
        <taxon>Nematocera</taxon>
        <taxon>Culicoidea</taxon>
        <taxon>Culicidae</taxon>
        <taxon>Anophelinae</taxon>
        <taxon>Anopheles</taxon>
    </lineage>
</organism>
<dbReference type="AlphaFoldDB" id="A0A8W7P2T4"/>
<sequence>MRNRVTGLAESVGDGRAKSSPVSGLHKYVLMEAAHAVCERSLHNRPRATDGAFRFARSSGQRFDLSMHHLDSVSRAVPGAAHKCCFLCVIAANKSSAQSPGPATTVSAKRAARKPHTRKRLMGGKFILI</sequence>
<proteinExistence type="predicted"/>